<accession>A0A6J1MJM3</accession>
<dbReference type="KEGG" id="bany:112043406"/>
<evidence type="ECO:0000256" key="1">
    <source>
        <dbReference type="ARBA" id="ARBA00011764"/>
    </source>
</evidence>
<dbReference type="Proteomes" id="UP001652582">
    <property type="component" value="Chromosome 15"/>
</dbReference>
<evidence type="ECO:0000313" key="7">
    <source>
        <dbReference type="Proteomes" id="UP001652582"/>
    </source>
</evidence>
<reference evidence="8" key="1">
    <citation type="submission" date="2025-08" db="UniProtKB">
        <authorList>
            <consortium name="RefSeq"/>
        </authorList>
    </citation>
    <scope>IDENTIFICATION</scope>
</reference>
<evidence type="ECO:0000313" key="8">
    <source>
        <dbReference type="RefSeq" id="XP_023934574.1"/>
    </source>
</evidence>
<dbReference type="GeneID" id="112043406"/>
<keyword evidence="3" id="KW-0805">Transcription regulation</keyword>
<protein>
    <recommendedName>
        <fullName evidence="2">Regulatory protein zeste</fullName>
    </recommendedName>
</protein>
<comment type="subunit">
    <text evidence="1">Self-associates forming complexes of several hundred monomers.</text>
</comment>
<evidence type="ECO:0000256" key="2">
    <source>
        <dbReference type="ARBA" id="ARBA00016807"/>
    </source>
</evidence>
<gene>
    <name evidence="8" type="primary">LOC112043406</name>
</gene>
<dbReference type="RefSeq" id="XP_023934574.1">
    <property type="nucleotide sequence ID" value="XM_024078806.2"/>
</dbReference>
<evidence type="ECO:0000256" key="4">
    <source>
        <dbReference type="ARBA" id="ARBA00023163"/>
    </source>
</evidence>
<comment type="function">
    <text evidence="5">Involved in transvection phenomena (= synapsis-dependent gene expression), where the synaptic pairing of chromosomes carrying genes with which zeste interacts influences the expression of these genes. Zeste binds to DNA and stimulates transcription from a nearby promoter.</text>
</comment>
<keyword evidence="4" id="KW-0804">Transcription</keyword>
<dbReference type="Pfam" id="PF13873">
    <property type="entry name" value="Myb_DNA-bind_5"/>
    <property type="match status" value="1"/>
</dbReference>
<evidence type="ECO:0000259" key="6">
    <source>
        <dbReference type="Pfam" id="PF13873"/>
    </source>
</evidence>
<evidence type="ECO:0000256" key="3">
    <source>
        <dbReference type="ARBA" id="ARBA00023015"/>
    </source>
</evidence>
<sequence length="204" mass="22292">MSGGAPARCRVSSEQLHALLSFMEEHRDFAAGKQSIYSRFSACKLWRLLAERLNAAADESGGAHKSPDKWCRYWADIKYRARKKWAAGESLGDLSSVEERLQSILGTRPTDPGAAFGARGAGALLADEADERKLDEDAYSEQECADAPRLATEELLAEAAMRSALAAEKQAEAVAQGVELLRELVALLRERAPEHAGAPHHHRL</sequence>
<feature type="domain" description="Myb/SANT-like DNA-binding" evidence="6">
    <location>
        <begin position="10"/>
        <end position="86"/>
    </location>
</feature>
<dbReference type="InterPro" id="IPR028002">
    <property type="entry name" value="Myb_DNA-bind_5"/>
</dbReference>
<keyword evidence="7" id="KW-1185">Reference proteome</keyword>
<evidence type="ECO:0000256" key="5">
    <source>
        <dbReference type="ARBA" id="ARBA00025466"/>
    </source>
</evidence>
<name>A0A6J1MJM3_BICAN</name>
<dbReference type="AlphaFoldDB" id="A0A6J1MJM3"/>
<organism evidence="7 8">
    <name type="scientific">Bicyclus anynana</name>
    <name type="common">Squinting bush brown butterfly</name>
    <dbReference type="NCBI Taxonomy" id="110368"/>
    <lineage>
        <taxon>Eukaryota</taxon>
        <taxon>Metazoa</taxon>
        <taxon>Ecdysozoa</taxon>
        <taxon>Arthropoda</taxon>
        <taxon>Hexapoda</taxon>
        <taxon>Insecta</taxon>
        <taxon>Pterygota</taxon>
        <taxon>Neoptera</taxon>
        <taxon>Endopterygota</taxon>
        <taxon>Lepidoptera</taxon>
        <taxon>Glossata</taxon>
        <taxon>Ditrysia</taxon>
        <taxon>Papilionoidea</taxon>
        <taxon>Nymphalidae</taxon>
        <taxon>Satyrinae</taxon>
        <taxon>Satyrini</taxon>
        <taxon>Mycalesina</taxon>
        <taxon>Bicyclus</taxon>
    </lineage>
</organism>
<dbReference type="OrthoDB" id="7418048at2759"/>
<proteinExistence type="predicted"/>